<dbReference type="PANTHER" id="PTHR24049">
    <property type="entry name" value="CRUMBS FAMILY MEMBER"/>
    <property type="match status" value="1"/>
</dbReference>
<feature type="domain" description="EGF-like" evidence="7">
    <location>
        <begin position="85"/>
        <end position="121"/>
    </location>
</feature>
<dbReference type="CDD" id="cd00054">
    <property type="entry name" value="EGF_CA"/>
    <property type="match status" value="2"/>
</dbReference>
<reference evidence="8" key="1">
    <citation type="submission" date="2021-02" db="EMBL/GenBank/DDBJ databases">
        <authorList>
            <person name="Nowell W R."/>
        </authorList>
    </citation>
    <scope>NUCLEOTIDE SEQUENCE</scope>
</reference>
<gene>
    <name evidence="8" type="ORF">UXM345_LOCUS35370</name>
</gene>
<evidence type="ECO:0000256" key="3">
    <source>
        <dbReference type="ARBA" id="ARBA00022737"/>
    </source>
</evidence>
<dbReference type="InterPro" id="IPR001881">
    <property type="entry name" value="EGF-like_Ca-bd_dom"/>
</dbReference>
<dbReference type="GO" id="GO:0005509">
    <property type="term" value="F:calcium ion binding"/>
    <property type="evidence" value="ECO:0007669"/>
    <property type="project" value="InterPro"/>
</dbReference>
<dbReference type="PRINTS" id="PR00010">
    <property type="entry name" value="EGFBLOOD"/>
</dbReference>
<accession>A0A820K4U7</accession>
<dbReference type="Proteomes" id="UP000663842">
    <property type="component" value="Unassembled WGS sequence"/>
</dbReference>
<feature type="disulfide bond" evidence="5">
    <location>
        <begin position="195"/>
        <end position="204"/>
    </location>
</feature>
<dbReference type="InterPro" id="IPR013032">
    <property type="entry name" value="EGF-like_CS"/>
</dbReference>
<evidence type="ECO:0000256" key="1">
    <source>
        <dbReference type="ARBA" id="ARBA00022536"/>
    </source>
</evidence>
<dbReference type="InterPro" id="IPR051022">
    <property type="entry name" value="Notch_Cell-Fate_Det"/>
</dbReference>
<evidence type="ECO:0000313" key="9">
    <source>
        <dbReference type="Proteomes" id="UP000663842"/>
    </source>
</evidence>
<proteinExistence type="predicted"/>
<feature type="disulfide bond" evidence="5">
    <location>
        <begin position="70"/>
        <end position="79"/>
    </location>
</feature>
<feature type="disulfide bond" evidence="5">
    <location>
        <begin position="154"/>
        <end position="163"/>
    </location>
</feature>
<dbReference type="SMART" id="SM00179">
    <property type="entry name" value="EGF_CA"/>
    <property type="match status" value="2"/>
</dbReference>
<evidence type="ECO:0000259" key="7">
    <source>
        <dbReference type="PROSITE" id="PS50026"/>
    </source>
</evidence>
<evidence type="ECO:0000313" key="8">
    <source>
        <dbReference type="EMBL" id="CAF4338200.1"/>
    </source>
</evidence>
<dbReference type="EMBL" id="CAJOBF010014321">
    <property type="protein sequence ID" value="CAF4338200.1"/>
    <property type="molecule type" value="Genomic_DNA"/>
</dbReference>
<dbReference type="AlphaFoldDB" id="A0A820K4U7"/>
<evidence type="ECO:0000256" key="6">
    <source>
        <dbReference type="SAM" id="SignalP"/>
    </source>
</evidence>
<feature type="signal peptide" evidence="6">
    <location>
        <begin position="1"/>
        <end position="22"/>
    </location>
</feature>
<dbReference type="GO" id="GO:0007157">
    <property type="term" value="P:heterophilic cell-cell adhesion via plasma membrane cell adhesion molecules"/>
    <property type="evidence" value="ECO:0007669"/>
    <property type="project" value="TreeGrafter"/>
</dbReference>
<keyword evidence="2 6" id="KW-0732">Signal</keyword>
<keyword evidence="4 5" id="KW-1015">Disulfide bond</keyword>
<feature type="chain" id="PRO_5032832816" description="EGF-like domain-containing protein" evidence="6">
    <location>
        <begin position="23"/>
        <end position="220"/>
    </location>
</feature>
<dbReference type="SMART" id="SM00181">
    <property type="entry name" value="EGF"/>
    <property type="match status" value="4"/>
</dbReference>
<feature type="domain" description="EGF-like" evidence="7">
    <location>
        <begin position="45"/>
        <end position="80"/>
    </location>
</feature>
<comment type="caution">
    <text evidence="5">Lacks conserved residue(s) required for the propagation of feature annotation.</text>
</comment>
<dbReference type="SUPFAM" id="SSF57196">
    <property type="entry name" value="EGF/Laminin"/>
    <property type="match status" value="4"/>
</dbReference>
<name>A0A820K4U7_9BILA</name>
<keyword evidence="1 5" id="KW-0245">EGF-like domain</keyword>
<dbReference type="Pfam" id="PF00008">
    <property type="entry name" value="EGF"/>
    <property type="match status" value="2"/>
</dbReference>
<protein>
    <recommendedName>
        <fullName evidence="7">EGF-like domain-containing protein</fullName>
    </recommendedName>
</protein>
<keyword evidence="3" id="KW-0677">Repeat</keyword>
<organism evidence="8 9">
    <name type="scientific">Rotaria magnacalcarata</name>
    <dbReference type="NCBI Taxonomy" id="392030"/>
    <lineage>
        <taxon>Eukaryota</taxon>
        <taxon>Metazoa</taxon>
        <taxon>Spiralia</taxon>
        <taxon>Gnathifera</taxon>
        <taxon>Rotifera</taxon>
        <taxon>Eurotatoria</taxon>
        <taxon>Bdelloidea</taxon>
        <taxon>Philodinida</taxon>
        <taxon>Philodinidae</taxon>
        <taxon>Rotaria</taxon>
    </lineage>
</organism>
<dbReference type="GO" id="GO:0032991">
    <property type="term" value="C:protein-containing complex"/>
    <property type="evidence" value="ECO:0007669"/>
    <property type="project" value="TreeGrafter"/>
</dbReference>
<dbReference type="PROSITE" id="PS50026">
    <property type="entry name" value="EGF_3"/>
    <property type="match status" value="4"/>
</dbReference>
<dbReference type="PANTHER" id="PTHR24049:SF22">
    <property type="entry name" value="DROSOPHILA CRUMBS HOMOLOG"/>
    <property type="match status" value="1"/>
</dbReference>
<feature type="domain" description="EGF-like" evidence="7">
    <location>
        <begin position="169"/>
        <end position="205"/>
    </location>
</feature>
<dbReference type="FunFam" id="2.10.25.10:FF:000066">
    <property type="entry name" value="FAT atypical cadherin 4"/>
    <property type="match status" value="2"/>
</dbReference>
<dbReference type="PROSITE" id="PS00022">
    <property type="entry name" value="EGF_1"/>
    <property type="match status" value="4"/>
</dbReference>
<evidence type="ECO:0000256" key="5">
    <source>
        <dbReference type="PROSITE-ProRule" id="PRU00076"/>
    </source>
</evidence>
<dbReference type="GO" id="GO:0005886">
    <property type="term" value="C:plasma membrane"/>
    <property type="evidence" value="ECO:0007669"/>
    <property type="project" value="TreeGrafter"/>
</dbReference>
<dbReference type="Pfam" id="PF12661">
    <property type="entry name" value="hEGF"/>
    <property type="match status" value="1"/>
</dbReference>
<comment type="caution">
    <text evidence="8">The sequence shown here is derived from an EMBL/GenBank/DDBJ whole genome shotgun (WGS) entry which is preliminary data.</text>
</comment>
<evidence type="ECO:0000256" key="2">
    <source>
        <dbReference type="ARBA" id="ARBA00022729"/>
    </source>
</evidence>
<feature type="domain" description="EGF-like" evidence="7">
    <location>
        <begin position="128"/>
        <end position="164"/>
    </location>
</feature>
<dbReference type="GO" id="GO:0045197">
    <property type="term" value="P:establishment or maintenance of epithelial cell apical/basal polarity"/>
    <property type="evidence" value="ECO:0007669"/>
    <property type="project" value="TreeGrafter"/>
</dbReference>
<feature type="disulfide bond" evidence="5">
    <location>
        <begin position="49"/>
        <end position="59"/>
    </location>
</feature>
<evidence type="ECO:0000256" key="4">
    <source>
        <dbReference type="ARBA" id="ARBA00023157"/>
    </source>
</evidence>
<sequence>MNPRQFLLVVAILLLTITTGYAQTGTVLEGIQENDILVHQLLIQTVQGCNLTCENGGSCVSNGISSYCICPYGVTGNFCEYRWDQYDACSSMPCMNNGSCISSNSSYYCICPSGTTGYRCEMNETASSNASCFSRPCENGGTCYAYLNSSYCSCQYGTSGTFCEYRWDQYDACSSMPCMNYGSCISSNSSYYCICPSGTTGYRCEMNETASSNASCFSRP</sequence>
<feature type="non-terminal residue" evidence="8">
    <location>
        <position position="1"/>
    </location>
</feature>
<dbReference type="Gene3D" id="2.10.25.10">
    <property type="entry name" value="Laminin"/>
    <property type="match status" value="4"/>
</dbReference>
<feature type="disulfide bond" evidence="5">
    <location>
        <begin position="111"/>
        <end position="120"/>
    </location>
</feature>
<dbReference type="InterPro" id="IPR000742">
    <property type="entry name" value="EGF"/>
</dbReference>